<feature type="region of interest" description="Disordered" evidence="1">
    <location>
        <begin position="1"/>
        <end position="24"/>
    </location>
</feature>
<reference evidence="2 3" key="1">
    <citation type="submission" date="2024-01" db="EMBL/GenBank/DDBJ databases">
        <title>A draft genome for a cacao thread blight-causing isolate of Paramarasmius palmivorus.</title>
        <authorList>
            <person name="Baruah I.K."/>
            <person name="Bukari Y."/>
            <person name="Amoako-Attah I."/>
            <person name="Meinhardt L.W."/>
            <person name="Bailey B.A."/>
            <person name="Cohen S.P."/>
        </authorList>
    </citation>
    <scope>NUCLEOTIDE SEQUENCE [LARGE SCALE GENOMIC DNA]</scope>
    <source>
        <strain evidence="2 3">GH-12</strain>
    </source>
</reference>
<feature type="compositionally biased region" description="Basic and acidic residues" evidence="1">
    <location>
        <begin position="14"/>
        <end position="23"/>
    </location>
</feature>
<feature type="compositionally biased region" description="Polar residues" evidence="1">
    <location>
        <begin position="1"/>
        <end position="13"/>
    </location>
</feature>
<sequence length="246" mass="28756">MTRTTTNSSSSHADPQRSYDSKSPELFSETSFSLDVQDSLLVYYNREMRTVLNVDDKDRCGDVYPLFIDPNRVKNTVTGETEDAYNLDSRVHSEDLRTDFEWFQDQICIYDWVLEDLDEEGPPYLAKSSWFIMLPAIRMLRCAQHFVRCYANPIAHFLLEYLRDWSELNHDAFVEREHRSPLPTTEEILDTASLHYCDLFRIAYLGSIPDHPILVQYLAQKGKVHLLTPSIRSISDSMGRRRRNSF</sequence>
<keyword evidence="3" id="KW-1185">Reference proteome</keyword>
<organism evidence="2 3">
    <name type="scientific">Paramarasmius palmivorus</name>
    <dbReference type="NCBI Taxonomy" id="297713"/>
    <lineage>
        <taxon>Eukaryota</taxon>
        <taxon>Fungi</taxon>
        <taxon>Dikarya</taxon>
        <taxon>Basidiomycota</taxon>
        <taxon>Agaricomycotina</taxon>
        <taxon>Agaricomycetes</taxon>
        <taxon>Agaricomycetidae</taxon>
        <taxon>Agaricales</taxon>
        <taxon>Marasmiineae</taxon>
        <taxon>Marasmiaceae</taxon>
        <taxon>Paramarasmius</taxon>
    </lineage>
</organism>
<dbReference type="Proteomes" id="UP001383192">
    <property type="component" value="Unassembled WGS sequence"/>
</dbReference>
<evidence type="ECO:0000313" key="2">
    <source>
        <dbReference type="EMBL" id="KAK7026679.1"/>
    </source>
</evidence>
<dbReference type="AlphaFoldDB" id="A0AAW0BKL7"/>
<protein>
    <submittedName>
        <fullName evidence="2">Uncharacterized protein</fullName>
    </submittedName>
</protein>
<evidence type="ECO:0000256" key="1">
    <source>
        <dbReference type="SAM" id="MobiDB-lite"/>
    </source>
</evidence>
<evidence type="ECO:0000313" key="3">
    <source>
        <dbReference type="Proteomes" id="UP001383192"/>
    </source>
</evidence>
<dbReference type="EMBL" id="JAYKXP010000102">
    <property type="protein sequence ID" value="KAK7026679.1"/>
    <property type="molecule type" value="Genomic_DNA"/>
</dbReference>
<proteinExistence type="predicted"/>
<gene>
    <name evidence="2" type="ORF">VNI00_015552</name>
</gene>
<comment type="caution">
    <text evidence="2">The sequence shown here is derived from an EMBL/GenBank/DDBJ whole genome shotgun (WGS) entry which is preliminary data.</text>
</comment>
<name>A0AAW0BKL7_9AGAR</name>
<accession>A0AAW0BKL7</accession>